<feature type="domain" description="PH" evidence="2">
    <location>
        <begin position="897"/>
        <end position="1078"/>
    </location>
</feature>
<dbReference type="InterPro" id="IPR001849">
    <property type="entry name" value="PH_domain"/>
</dbReference>
<dbReference type="OMA" id="DRWVMSI"/>
<dbReference type="GO" id="GO:1902657">
    <property type="term" value="P:protein localization to prospore membrane"/>
    <property type="evidence" value="ECO:0007669"/>
    <property type="project" value="InterPro"/>
</dbReference>
<dbReference type="Pfam" id="PF15407">
    <property type="entry name" value="Spo7_2_N"/>
    <property type="match status" value="1"/>
</dbReference>
<dbReference type="PANTHER" id="PTHR28076:SF1">
    <property type="entry name" value="PROSPORE MEMBRANE ADAPTER PROTEIN SPO71"/>
    <property type="match status" value="1"/>
</dbReference>
<dbReference type="OrthoDB" id="5579281at2759"/>
<dbReference type="InterPro" id="IPR039486">
    <property type="entry name" value="Mug56/Spo71_PH"/>
</dbReference>
<dbReference type="GeneID" id="8197023"/>
<dbReference type="KEGG" id="ppa:PAS_chr1-4_0435"/>
<dbReference type="Pfam" id="PF23207">
    <property type="entry name" value="PH_SPO71"/>
    <property type="match status" value="1"/>
</dbReference>
<dbReference type="Proteomes" id="UP000000314">
    <property type="component" value="Chromosome 1"/>
</dbReference>
<dbReference type="GO" id="GO:0005628">
    <property type="term" value="C:prospore membrane"/>
    <property type="evidence" value="ECO:0007669"/>
    <property type="project" value="TreeGrafter"/>
</dbReference>
<feature type="region of interest" description="Disordered" evidence="1">
    <location>
        <begin position="121"/>
        <end position="142"/>
    </location>
</feature>
<proteinExistence type="predicted"/>
<dbReference type="FunCoup" id="C4QYG2">
    <property type="interactions" value="13"/>
</dbReference>
<dbReference type="RefSeq" id="XP_002490566.1">
    <property type="nucleotide sequence ID" value="XM_002490521.1"/>
</dbReference>
<dbReference type="InterPro" id="IPR040345">
    <property type="entry name" value="Mug56/Spo71"/>
</dbReference>
<protein>
    <recommendedName>
        <fullName evidence="2">PH domain-containing protein</fullName>
    </recommendedName>
</protein>
<accession>C4QYG2</accession>
<dbReference type="PANTHER" id="PTHR28076">
    <property type="entry name" value="SPORULATION-SPECIFIC PROTEIN 71"/>
    <property type="match status" value="1"/>
</dbReference>
<dbReference type="InParanoid" id="C4QYG2"/>
<dbReference type="SUPFAM" id="SSF50729">
    <property type="entry name" value="PH domain-like"/>
    <property type="match status" value="1"/>
</dbReference>
<dbReference type="Pfam" id="PF15404">
    <property type="entry name" value="PH_4"/>
    <property type="match status" value="1"/>
</dbReference>
<dbReference type="EMBL" id="FN392319">
    <property type="protein sequence ID" value="CAY68285.1"/>
    <property type="molecule type" value="Genomic_DNA"/>
</dbReference>
<evidence type="ECO:0000256" key="1">
    <source>
        <dbReference type="SAM" id="MobiDB-lite"/>
    </source>
</evidence>
<dbReference type="AlphaFoldDB" id="C4QYG2"/>
<organism evidence="3 4">
    <name type="scientific">Komagataella phaffii (strain GS115 / ATCC 20864)</name>
    <name type="common">Yeast</name>
    <name type="synonym">Pichia pastoris</name>
    <dbReference type="NCBI Taxonomy" id="644223"/>
    <lineage>
        <taxon>Eukaryota</taxon>
        <taxon>Fungi</taxon>
        <taxon>Dikarya</taxon>
        <taxon>Ascomycota</taxon>
        <taxon>Saccharomycotina</taxon>
        <taxon>Pichiomycetes</taxon>
        <taxon>Pichiales</taxon>
        <taxon>Pichiaceae</taxon>
        <taxon>Komagataella</taxon>
    </lineage>
</organism>
<dbReference type="SMART" id="SM00233">
    <property type="entry name" value="PH"/>
    <property type="match status" value="2"/>
</dbReference>
<evidence type="ECO:0000313" key="3">
    <source>
        <dbReference type="EMBL" id="CAY68285.1"/>
    </source>
</evidence>
<dbReference type="InterPro" id="IPR057379">
    <property type="entry name" value="PH_SPO71"/>
</dbReference>
<gene>
    <name evidence="3" type="ordered locus">PAS_chr1-4_0435</name>
</gene>
<dbReference type="HOGENOM" id="CLU_003938_1_0_1"/>
<dbReference type="eggNOG" id="ENOG502QRAT">
    <property type="taxonomic scope" value="Eukaryota"/>
</dbReference>
<dbReference type="PROSITE" id="PS50003">
    <property type="entry name" value="PH_DOMAIN"/>
    <property type="match status" value="1"/>
</dbReference>
<dbReference type="STRING" id="644223.C4QYG2"/>
<sequence length="1091" mass="126116">MTQYDVPRSSRKLDEKYEKVPLSGGSFTSFRLAYCSPSELWESSRVLFLGPVPLALLEGYRSKVVRTLLKHNYRKSVDTVKSQFDLWFQDTTQYSDETNSPPGSSSKKYDEDCRELLGHWETDDEESKEDTQEHSSLSQIDLSADSIPLSTSTVQKQLESCLQLKSNAERSQALTDSDSSHKHILPLQKVAGPSREKVSESLPNTELTGYVYREVFHTKLAKEKERYSSSDMETFATARETFENINNSTPQMDFEDASSFKEHRTSVRFESQEKSNWKKKDVIQEVFPVPEMNESLIRFHLKDSDYGLLNRLKEGFMSKDHHLKRNLVKMSPKLHLKQMFAGYEHGQIMKLEKMLVLVKETSVNIPKSALFEVTELEPYDTRVVQRWKEYIVGLRSINNEEDSVMLQFYSKRSIDKIEEINFTRNNLDFKMNHYNTKVALYNTLDKTLSVCTNAFKDKPNRIYILKCRTRSSSTRWLNLLNTVLGKKKPDFFSVSLPALNISLDMFIPTDTYRKLLNESLEFESSPRVFYKEKGYAMKPLPFLEYIGKLVIDSLKDMKNKKIINAMESFSELLNFGFTYRNYDRLEWFLEEDLKLLYASWPLCKTHVLEMRKLEHYPREVKSDRLLLHEPSPLEGFLVRLTSRSNRKRSGLLARPVYKLEYFFTNDNLLFFSRYYKAVPPLRSFKVFMAEEHDMDNDSLEDLASRDEVYEHCPYPIDDDGHIKWLKPGVSAHTVQEGDLKASDELKRRIISLMKTESAINLCDVVEVVPVPPSRVPAIVGIAKELTWRAIVSEPKNQEDNTSFELVLSDNARVMLTAATTAVRDLWVSKLSELIQYWKLRKRKDTVQMLEVCEKNLKTLKIPRNMDQFVPNGPIWESSRGEANTKAYNISHRVLSRSLVMSGILYQKPKKHANFRKYFIVLCSGYLILFHIYKRGFGARAQPTAFYSHYLSIPIKNCYVYTGTNTSLDLLSKSLKTEVDTKGSQGVPLLHDDGWYSIENASSRCFTLWFGTKRLISGNVARKMEEGRISIANGTGSVRNPGIIRTASRLGVTGNSMVFMARSRQERDMWVTRIINEIEKLRGPLGEQLSVL</sequence>
<evidence type="ECO:0000313" key="4">
    <source>
        <dbReference type="Proteomes" id="UP000000314"/>
    </source>
</evidence>
<dbReference type="InterPro" id="IPR029217">
    <property type="entry name" value="Spo7_2_N"/>
</dbReference>
<keyword evidence="4" id="KW-1185">Reference proteome</keyword>
<name>C4QYG2_KOMPG</name>
<reference evidence="3 4" key="1">
    <citation type="journal article" date="2009" name="Nat. Biotechnol.">
        <title>Genome sequence of the recombinant protein production host Pichia pastoris.</title>
        <authorList>
            <person name="De Schutter K."/>
            <person name="Lin Y.C."/>
            <person name="Tiels P."/>
            <person name="Van Hecke A."/>
            <person name="Glinka S."/>
            <person name="Weber-Lehmann J."/>
            <person name="Rouze P."/>
            <person name="Van de Peer Y."/>
            <person name="Callewaert N."/>
        </authorList>
    </citation>
    <scope>NUCLEOTIDE SEQUENCE [LARGE SCALE GENOMIC DNA]</scope>
    <source>
        <strain evidence="4">GS115 / ATCC 20864</strain>
    </source>
</reference>
<evidence type="ECO:0000259" key="2">
    <source>
        <dbReference type="PROSITE" id="PS50003"/>
    </source>
</evidence>
<dbReference type="SMART" id="SM01316">
    <property type="entry name" value="Spo7_2_N"/>
    <property type="match status" value="1"/>
</dbReference>